<accession>A0A017RUJ6</accession>
<gene>
    <name evidence="2" type="ORF">Q428_08860</name>
</gene>
<protein>
    <submittedName>
        <fullName evidence="2">Uncharacterized protein</fullName>
    </submittedName>
</protein>
<evidence type="ECO:0000313" key="2">
    <source>
        <dbReference type="EMBL" id="EYE88301.1"/>
    </source>
</evidence>
<reference evidence="2 3" key="1">
    <citation type="journal article" date="2014" name="Genome Announc.">
        <title>Draft Genome Sequence of Fervidicella metallireducens Strain AeBT, an Iron-Reducing Thermoanaerobe from the Great Artesian Basin.</title>
        <authorList>
            <person name="Patel B.K."/>
        </authorList>
    </citation>
    <scope>NUCLEOTIDE SEQUENCE [LARGE SCALE GENOMIC DNA]</scope>
    <source>
        <strain evidence="2 3">AeB</strain>
    </source>
</reference>
<feature type="coiled-coil region" evidence="1">
    <location>
        <begin position="49"/>
        <end position="76"/>
    </location>
</feature>
<evidence type="ECO:0000256" key="1">
    <source>
        <dbReference type="SAM" id="Coils"/>
    </source>
</evidence>
<dbReference type="AlphaFoldDB" id="A0A017RUJ6"/>
<keyword evidence="1" id="KW-0175">Coiled coil</keyword>
<dbReference type="RefSeq" id="WP_035380012.1">
    <property type="nucleotide sequence ID" value="NZ_AZQP01000024.1"/>
</dbReference>
<name>A0A017RUJ6_9CLOT</name>
<dbReference type="Proteomes" id="UP000019681">
    <property type="component" value="Unassembled WGS sequence"/>
</dbReference>
<comment type="caution">
    <text evidence="2">The sequence shown here is derived from an EMBL/GenBank/DDBJ whole genome shotgun (WGS) entry which is preliminary data.</text>
</comment>
<proteinExistence type="predicted"/>
<evidence type="ECO:0000313" key="3">
    <source>
        <dbReference type="Proteomes" id="UP000019681"/>
    </source>
</evidence>
<dbReference type="EMBL" id="AZQP01000024">
    <property type="protein sequence ID" value="EYE88301.1"/>
    <property type="molecule type" value="Genomic_DNA"/>
</dbReference>
<sequence>MASVYTVVNIVVEVCFDKNKTKEADYEEEVQSQLKDGISKFGVPNTVHMAEDKKQLREANERLNKLKLRIREFCRGNINTR</sequence>
<organism evidence="2 3">
    <name type="scientific">Fervidicella metallireducens AeB</name>
    <dbReference type="NCBI Taxonomy" id="1403537"/>
    <lineage>
        <taxon>Bacteria</taxon>
        <taxon>Bacillati</taxon>
        <taxon>Bacillota</taxon>
        <taxon>Clostridia</taxon>
        <taxon>Eubacteriales</taxon>
        <taxon>Clostridiaceae</taxon>
        <taxon>Fervidicella</taxon>
    </lineage>
</organism>
<keyword evidence="3" id="KW-1185">Reference proteome</keyword>